<dbReference type="SUPFAM" id="SSF53756">
    <property type="entry name" value="UDP-Glycosyltransferase/glycogen phosphorylase"/>
    <property type="match status" value="1"/>
</dbReference>
<dbReference type="GeneID" id="92714564"/>
<dbReference type="CDD" id="cd03801">
    <property type="entry name" value="GT4_PimA-like"/>
    <property type="match status" value="1"/>
</dbReference>
<dbReference type="Proteomes" id="UP000184192">
    <property type="component" value="Unassembled WGS sequence"/>
</dbReference>
<dbReference type="InterPro" id="IPR026419">
    <property type="entry name" value="Glyco_rSAM_CFB"/>
</dbReference>
<reference evidence="3" key="1">
    <citation type="submission" date="2016-11" db="EMBL/GenBank/DDBJ databases">
        <authorList>
            <person name="Varghese N."/>
            <person name="Submissions S."/>
        </authorList>
    </citation>
    <scope>NUCLEOTIDE SEQUENCE [LARGE SCALE GENOMIC DNA]</scope>
    <source>
        <strain evidence="3">DSM 26884</strain>
    </source>
</reference>
<evidence type="ECO:0000313" key="3">
    <source>
        <dbReference type="Proteomes" id="UP000184192"/>
    </source>
</evidence>
<evidence type="ECO:0000259" key="1">
    <source>
        <dbReference type="Pfam" id="PF00534"/>
    </source>
</evidence>
<proteinExistence type="predicted"/>
<name>A0A1M6L7D9_9BACE</name>
<sequence>MKSKIYILEKASRAMDYGIGTYVKQLTDCLLSSKMDFCVVHLYADCLETTIIEKGGYQQISIPTPYSNIAACLQYYSRNAAYLLKTLITEDGDTRIIFHLNFLPDNNLVKYLKHLFKCHIVLTVHYTNWSFSLLGDFGLLKRIMDKKRSKLIQLEKQIVDEIKEYKMMMKRCDLIICVAQHTLKALQELNCIGTSKACVINNGIADCYLNRGKEKTLRQKYHIEDDEQVIIFAGRLDEIKGVPFLIRAFERVLVDYPKSRLIIAGDGDFNECLRGTKKSWSRITFTGRIDKKQLYELYTIANVGVVCSIHEEFGLVAVEMMMHALPLVVTDTSGLGELVVNNVSGLKSPIKRIKRRRSPDVKVLSEQIMKLLDSKTFARQLGENARKRFLENYVLEVFREKMVAQYKTLLGV</sequence>
<dbReference type="GO" id="GO:0016757">
    <property type="term" value="F:glycosyltransferase activity"/>
    <property type="evidence" value="ECO:0007669"/>
    <property type="project" value="InterPro"/>
</dbReference>
<accession>A0A1M6L7D9</accession>
<evidence type="ECO:0000313" key="2">
    <source>
        <dbReference type="EMBL" id="SHJ67090.1"/>
    </source>
</evidence>
<dbReference type="Pfam" id="PF00534">
    <property type="entry name" value="Glycos_transf_1"/>
    <property type="match status" value="1"/>
</dbReference>
<feature type="domain" description="Glycosyl transferase family 1" evidence="1">
    <location>
        <begin position="215"/>
        <end position="388"/>
    </location>
</feature>
<dbReference type="EMBL" id="FQZN01000045">
    <property type="protein sequence ID" value="SHJ67090.1"/>
    <property type="molecule type" value="Genomic_DNA"/>
</dbReference>
<dbReference type="PANTHER" id="PTHR45947:SF3">
    <property type="entry name" value="SULFOQUINOVOSYL TRANSFERASE SQD2"/>
    <property type="match status" value="1"/>
</dbReference>
<organism evidence="2 3">
    <name type="scientific">Bacteroides stercorirosoris</name>
    <dbReference type="NCBI Taxonomy" id="871324"/>
    <lineage>
        <taxon>Bacteria</taxon>
        <taxon>Pseudomonadati</taxon>
        <taxon>Bacteroidota</taxon>
        <taxon>Bacteroidia</taxon>
        <taxon>Bacteroidales</taxon>
        <taxon>Bacteroidaceae</taxon>
        <taxon>Bacteroides</taxon>
    </lineage>
</organism>
<dbReference type="RefSeq" id="WP_025834086.1">
    <property type="nucleotide sequence ID" value="NZ_FQZN01000045.1"/>
</dbReference>
<dbReference type="InterPro" id="IPR001296">
    <property type="entry name" value="Glyco_trans_1"/>
</dbReference>
<dbReference type="NCBIfam" id="TIGR04157">
    <property type="entry name" value="glyco_rSAM_CFB"/>
    <property type="match status" value="1"/>
</dbReference>
<keyword evidence="3" id="KW-1185">Reference proteome</keyword>
<dbReference type="InterPro" id="IPR050194">
    <property type="entry name" value="Glycosyltransferase_grp1"/>
</dbReference>
<dbReference type="AlphaFoldDB" id="A0A1M6L7D9"/>
<dbReference type="Gene3D" id="3.40.50.2000">
    <property type="entry name" value="Glycogen Phosphorylase B"/>
    <property type="match status" value="2"/>
</dbReference>
<protein>
    <submittedName>
        <fullName evidence="2">Glycosyltransferase</fullName>
    </submittedName>
</protein>
<gene>
    <name evidence="2" type="ORF">SAMN05444350_1451</name>
</gene>
<dbReference type="PANTHER" id="PTHR45947">
    <property type="entry name" value="SULFOQUINOVOSYL TRANSFERASE SQD2"/>
    <property type="match status" value="1"/>
</dbReference>
<keyword evidence="2" id="KW-0808">Transferase</keyword>